<evidence type="ECO:0000256" key="2">
    <source>
        <dbReference type="ARBA" id="ARBA00022980"/>
    </source>
</evidence>
<dbReference type="EMBL" id="CM007892">
    <property type="protein sequence ID" value="OTG32994.1"/>
    <property type="molecule type" value="Genomic_DNA"/>
</dbReference>
<dbReference type="PANTHER" id="PTHR11880">
    <property type="entry name" value="RIBOSOMAL PROTEIN S19P FAMILY MEMBER"/>
    <property type="match status" value="1"/>
</dbReference>
<keyword evidence="2 4" id="KW-0689">Ribosomal protein</keyword>
<proteinExistence type="inferred from homology"/>
<evidence type="ECO:0000256" key="3">
    <source>
        <dbReference type="ARBA" id="ARBA00023274"/>
    </source>
</evidence>
<dbReference type="STRING" id="4232.A0A251VC29"/>
<protein>
    <submittedName>
        <fullName evidence="5">Putative ribosomal protein S19</fullName>
    </submittedName>
</protein>
<comment type="similarity">
    <text evidence="1 4">Belongs to the universal ribosomal protein uS19 family.</text>
</comment>
<dbReference type="Proteomes" id="UP000215914">
    <property type="component" value="Chromosome 3"/>
</dbReference>
<dbReference type="PRINTS" id="PR00975">
    <property type="entry name" value="RIBOSOMALS19"/>
</dbReference>
<dbReference type="InParanoid" id="A0A251VC29"/>
<dbReference type="Pfam" id="PF00203">
    <property type="entry name" value="Ribosomal_S19"/>
    <property type="match status" value="1"/>
</dbReference>
<gene>
    <name evidence="5" type="ORF">HannXRQ_Chr03g0092671</name>
</gene>
<name>A0A251VC29_HELAN</name>
<dbReference type="AlphaFoldDB" id="A0A251VC29"/>
<dbReference type="HAMAP" id="MF_00531">
    <property type="entry name" value="Ribosomal_uS19"/>
    <property type="match status" value="1"/>
</dbReference>
<dbReference type="InterPro" id="IPR023575">
    <property type="entry name" value="Ribosomal_uS19_SF"/>
</dbReference>
<dbReference type="PROSITE" id="PS00323">
    <property type="entry name" value="RIBOSOMAL_S19"/>
    <property type="match status" value="1"/>
</dbReference>
<evidence type="ECO:0000313" key="6">
    <source>
        <dbReference type="Proteomes" id="UP000215914"/>
    </source>
</evidence>
<dbReference type="SUPFAM" id="SSF54570">
    <property type="entry name" value="Ribosomal protein S19"/>
    <property type="match status" value="1"/>
</dbReference>
<dbReference type="GO" id="GO:0003723">
    <property type="term" value="F:RNA binding"/>
    <property type="evidence" value="ECO:0007669"/>
    <property type="project" value="InterPro"/>
</dbReference>
<dbReference type="FunFam" id="3.30.860.10:FF:000002">
    <property type="entry name" value="40S ribosomal protein S15"/>
    <property type="match status" value="1"/>
</dbReference>
<evidence type="ECO:0000256" key="1">
    <source>
        <dbReference type="ARBA" id="ARBA00007345"/>
    </source>
</evidence>
<dbReference type="GO" id="GO:0003735">
    <property type="term" value="F:structural constituent of ribosome"/>
    <property type="evidence" value="ECO:0000318"/>
    <property type="project" value="GO_Central"/>
</dbReference>
<dbReference type="GO" id="GO:0022627">
    <property type="term" value="C:cytosolic small ribosomal subunit"/>
    <property type="evidence" value="ECO:0000318"/>
    <property type="project" value="GO_Central"/>
</dbReference>
<dbReference type="InterPro" id="IPR005713">
    <property type="entry name" value="Ribosomal_uS19_euk/arc"/>
</dbReference>
<dbReference type="InterPro" id="IPR002222">
    <property type="entry name" value="Ribosomal_uS19"/>
</dbReference>
<dbReference type="InterPro" id="IPR020934">
    <property type="entry name" value="Ribosomal_uS19_CS"/>
</dbReference>
<dbReference type="OMA" id="MIDHYLA"/>
<reference evidence="6" key="1">
    <citation type="journal article" date="2017" name="Nature">
        <title>The sunflower genome provides insights into oil metabolism, flowering and Asterid evolution.</title>
        <authorList>
            <person name="Badouin H."/>
            <person name="Gouzy J."/>
            <person name="Grassa C.J."/>
            <person name="Murat F."/>
            <person name="Staton S.E."/>
            <person name="Cottret L."/>
            <person name="Lelandais-Briere C."/>
            <person name="Owens G.L."/>
            <person name="Carrere S."/>
            <person name="Mayjonade B."/>
            <person name="Legrand L."/>
            <person name="Gill N."/>
            <person name="Kane N.C."/>
            <person name="Bowers J.E."/>
            <person name="Hubner S."/>
            <person name="Bellec A."/>
            <person name="Berard A."/>
            <person name="Berges H."/>
            <person name="Blanchet N."/>
            <person name="Boniface M.C."/>
            <person name="Brunel D."/>
            <person name="Catrice O."/>
            <person name="Chaidir N."/>
            <person name="Claudel C."/>
            <person name="Donnadieu C."/>
            <person name="Faraut T."/>
            <person name="Fievet G."/>
            <person name="Helmstetter N."/>
            <person name="King M."/>
            <person name="Knapp S.J."/>
            <person name="Lai Z."/>
            <person name="Le Paslier M.C."/>
            <person name="Lippi Y."/>
            <person name="Lorenzon L."/>
            <person name="Mandel J.R."/>
            <person name="Marage G."/>
            <person name="Marchand G."/>
            <person name="Marquand E."/>
            <person name="Bret-Mestries E."/>
            <person name="Morien E."/>
            <person name="Nambeesan S."/>
            <person name="Nguyen T."/>
            <person name="Pegot-Espagnet P."/>
            <person name="Pouilly N."/>
            <person name="Raftis F."/>
            <person name="Sallet E."/>
            <person name="Schiex T."/>
            <person name="Thomas J."/>
            <person name="Vandecasteele C."/>
            <person name="Vares D."/>
            <person name="Vear F."/>
            <person name="Vautrin S."/>
            <person name="Crespi M."/>
            <person name="Mangin B."/>
            <person name="Burke J.M."/>
            <person name="Salse J."/>
            <person name="Munos S."/>
            <person name="Vincourt P."/>
            <person name="Rieseberg L.H."/>
            <person name="Langlade N.B."/>
        </authorList>
    </citation>
    <scope>NUCLEOTIDE SEQUENCE [LARGE SCALE GENOMIC DNA]</scope>
    <source>
        <strain evidence="6">cv. SF193</strain>
    </source>
</reference>
<evidence type="ECO:0000256" key="4">
    <source>
        <dbReference type="RuleBase" id="RU003485"/>
    </source>
</evidence>
<sequence length="147" mass="16351">MADVEVDVAAVGAPKKRTFKKFSFRGVDLDALLDMSTDELVKLFTARIRFQGGLKRKPMALIKKLRKAAPAGEKPELVKTHLRNMIIVPEMTGSVAGVYNGNTFNQIEIKPEMIDHYLAEFSISYKPVKHGRPGIGATHSSRFIPLK</sequence>
<dbReference type="NCBIfam" id="TIGR01025">
    <property type="entry name" value="uS19_arch"/>
    <property type="match status" value="1"/>
</dbReference>
<dbReference type="PANTHER" id="PTHR11880:SF64">
    <property type="entry name" value="RIBOSOMAL PROTEIN S19_S15"/>
    <property type="match status" value="1"/>
</dbReference>
<dbReference type="Gene3D" id="3.30.860.10">
    <property type="entry name" value="30s Ribosomal Protein S19, Chain A"/>
    <property type="match status" value="1"/>
</dbReference>
<organism evidence="5 6">
    <name type="scientific">Helianthus annuus</name>
    <name type="common">Common sunflower</name>
    <dbReference type="NCBI Taxonomy" id="4232"/>
    <lineage>
        <taxon>Eukaryota</taxon>
        <taxon>Viridiplantae</taxon>
        <taxon>Streptophyta</taxon>
        <taxon>Embryophyta</taxon>
        <taxon>Tracheophyta</taxon>
        <taxon>Spermatophyta</taxon>
        <taxon>Magnoliopsida</taxon>
        <taxon>eudicotyledons</taxon>
        <taxon>Gunneridae</taxon>
        <taxon>Pentapetalae</taxon>
        <taxon>asterids</taxon>
        <taxon>campanulids</taxon>
        <taxon>Asterales</taxon>
        <taxon>Asteraceae</taxon>
        <taxon>Asteroideae</taxon>
        <taxon>Heliantheae alliance</taxon>
        <taxon>Heliantheae</taxon>
        <taxon>Helianthus</taxon>
    </lineage>
</organism>
<dbReference type="GO" id="GO:0006412">
    <property type="term" value="P:translation"/>
    <property type="evidence" value="ECO:0007669"/>
    <property type="project" value="InterPro"/>
</dbReference>
<keyword evidence="6" id="KW-1185">Reference proteome</keyword>
<evidence type="ECO:0000313" key="5">
    <source>
        <dbReference type="EMBL" id="OTG32994.1"/>
    </source>
</evidence>
<dbReference type="PIRSF" id="PIRSF002144">
    <property type="entry name" value="Ribosomal_S19"/>
    <property type="match status" value="1"/>
</dbReference>
<accession>A0A251VC29</accession>
<keyword evidence="3 4" id="KW-0687">Ribonucleoprotein</keyword>